<dbReference type="STRING" id="395493.BegalDRAFT_3226"/>
<dbReference type="CDD" id="cd06578">
    <property type="entry name" value="HemD"/>
    <property type="match status" value="1"/>
</dbReference>
<dbReference type="GO" id="GO:0006780">
    <property type="term" value="P:uroporphyrinogen III biosynthetic process"/>
    <property type="evidence" value="ECO:0007669"/>
    <property type="project" value="UniProtKB-UniRule"/>
</dbReference>
<sequence>MSLTDFRVLVTRPAHQAEALCEQIEALGGIAIRLPVLEIIPLADRSPLSSCRQQLPQLDMLIFVSANAVEYGLPELLDEQKKLPVHLTTIAIGKKTAEALQAWGVSALCAPAPYNTEALLIMPLMQQVEARKIIIVRGEGGRETLAEQLRLRGAQVDYLNVYRRECPRLLTLPTSPPDIMIVTSSEGLQNLLILLAEQSWVKSTPLLVMSERTRNEAINLGFSAPILVTKIASDEGLLNMLVYWKTKGRFTQGKSPTEAR</sequence>
<comment type="catalytic activity">
    <reaction evidence="8 9">
        <text>hydroxymethylbilane = uroporphyrinogen III + H2O</text>
        <dbReference type="Rhea" id="RHEA:18965"/>
        <dbReference type="ChEBI" id="CHEBI:15377"/>
        <dbReference type="ChEBI" id="CHEBI:57308"/>
        <dbReference type="ChEBI" id="CHEBI:57845"/>
        <dbReference type="EC" id="4.2.1.75"/>
    </reaction>
</comment>
<evidence type="ECO:0000256" key="2">
    <source>
        <dbReference type="ARBA" id="ARBA00008133"/>
    </source>
</evidence>
<evidence type="ECO:0000256" key="4">
    <source>
        <dbReference type="ARBA" id="ARBA00023239"/>
    </source>
</evidence>
<dbReference type="GO" id="GO:0004852">
    <property type="term" value="F:uroporphyrinogen-III synthase activity"/>
    <property type="evidence" value="ECO:0007669"/>
    <property type="project" value="UniProtKB-UniRule"/>
</dbReference>
<dbReference type="InterPro" id="IPR003754">
    <property type="entry name" value="4pyrrol_synth_uPrphyn_synth"/>
</dbReference>
<dbReference type="InterPro" id="IPR039793">
    <property type="entry name" value="UROS/Hem4"/>
</dbReference>
<dbReference type="InterPro" id="IPR036108">
    <property type="entry name" value="4pyrrol_syn_uPrphyn_synt_sf"/>
</dbReference>
<evidence type="ECO:0000256" key="6">
    <source>
        <dbReference type="ARBA" id="ARBA00037589"/>
    </source>
</evidence>
<protein>
    <recommendedName>
        <fullName evidence="7 9">Uroporphyrinogen-III synthase</fullName>
        <ecNumber evidence="3 9">4.2.1.75</ecNumber>
    </recommendedName>
</protein>
<evidence type="ECO:0000256" key="3">
    <source>
        <dbReference type="ARBA" id="ARBA00013109"/>
    </source>
</evidence>
<dbReference type="PANTHER" id="PTHR38042">
    <property type="entry name" value="UROPORPHYRINOGEN-III SYNTHASE, CHLOROPLASTIC"/>
    <property type="match status" value="1"/>
</dbReference>
<dbReference type="OrthoDB" id="9787650at2"/>
<dbReference type="GO" id="GO:0006782">
    <property type="term" value="P:protoporphyrinogen IX biosynthetic process"/>
    <property type="evidence" value="ECO:0007669"/>
    <property type="project" value="UniProtKB-UniRule"/>
</dbReference>
<dbReference type="SUPFAM" id="SSF69618">
    <property type="entry name" value="HemD-like"/>
    <property type="match status" value="1"/>
</dbReference>
<dbReference type="Gene3D" id="3.40.50.10090">
    <property type="match status" value="2"/>
</dbReference>
<comment type="pathway">
    <text evidence="1 9">Porphyrin-containing compound metabolism; protoporphyrin-IX biosynthesis; coproporphyrinogen-III from 5-aminolevulinate: step 3/4.</text>
</comment>
<keyword evidence="12" id="KW-1185">Reference proteome</keyword>
<name>I3CKA4_9GAMM</name>
<dbReference type="HOGENOM" id="CLU_011276_9_4_6"/>
<comment type="function">
    <text evidence="6 9">Catalyzes cyclization of the linear tetrapyrrole, hydroxymethylbilane, to the macrocyclic uroporphyrinogen III.</text>
</comment>
<dbReference type="UniPathway" id="UPA00251">
    <property type="reaction ID" value="UER00320"/>
</dbReference>
<dbReference type="Proteomes" id="UP000005744">
    <property type="component" value="Unassembled WGS sequence"/>
</dbReference>
<comment type="similarity">
    <text evidence="2 9">Belongs to the uroporphyrinogen-III synthase family.</text>
</comment>
<evidence type="ECO:0000313" key="11">
    <source>
        <dbReference type="EMBL" id="EIJ44047.1"/>
    </source>
</evidence>
<organism evidence="11 12">
    <name type="scientific">Beggiatoa alba B18LD</name>
    <dbReference type="NCBI Taxonomy" id="395493"/>
    <lineage>
        <taxon>Bacteria</taxon>
        <taxon>Pseudomonadati</taxon>
        <taxon>Pseudomonadota</taxon>
        <taxon>Gammaproteobacteria</taxon>
        <taxon>Thiotrichales</taxon>
        <taxon>Thiotrichaceae</taxon>
        <taxon>Beggiatoa</taxon>
    </lineage>
</organism>
<dbReference type="Pfam" id="PF02602">
    <property type="entry name" value="HEM4"/>
    <property type="match status" value="1"/>
</dbReference>
<dbReference type="EMBL" id="JH600070">
    <property type="protein sequence ID" value="EIJ44047.1"/>
    <property type="molecule type" value="Genomic_DNA"/>
</dbReference>
<evidence type="ECO:0000256" key="1">
    <source>
        <dbReference type="ARBA" id="ARBA00004772"/>
    </source>
</evidence>
<reference evidence="11 12" key="1">
    <citation type="submission" date="2011-11" db="EMBL/GenBank/DDBJ databases">
        <title>Improved High-Quality Draft sequence of Beggiatoa alba B18lD.</title>
        <authorList>
            <consortium name="US DOE Joint Genome Institute"/>
            <person name="Lucas S."/>
            <person name="Han J."/>
            <person name="Lapidus A."/>
            <person name="Cheng J.-F."/>
            <person name="Goodwin L."/>
            <person name="Pitluck S."/>
            <person name="Peters L."/>
            <person name="Mikhailova N."/>
            <person name="Held B."/>
            <person name="Detter J.C."/>
            <person name="Han C."/>
            <person name="Tapia R."/>
            <person name="Land M."/>
            <person name="Hauser L."/>
            <person name="Kyrpides N."/>
            <person name="Ivanova N."/>
            <person name="Pagani I."/>
            <person name="Samuel K."/>
            <person name="Teske A."/>
            <person name="Mueller J."/>
            <person name="Woyke T."/>
        </authorList>
    </citation>
    <scope>NUCLEOTIDE SEQUENCE [LARGE SCALE GENOMIC DNA]</scope>
    <source>
        <strain evidence="11 12">B18LD</strain>
    </source>
</reference>
<keyword evidence="5 9" id="KW-0627">Porphyrin biosynthesis</keyword>
<dbReference type="PANTHER" id="PTHR38042:SF1">
    <property type="entry name" value="UROPORPHYRINOGEN-III SYNTHASE, CHLOROPLASTIC"/>
    <property type="match status" value="1"/>
</dbReference>
<dbReference type="AlphaFoldDB" id="I3CKA4"/>
<accession>I3CKA4</accession>
<dbReference type="RefSeq" id="WP_002691766.1">
    <property type="nucleotide sequence ID" value="NZ_JH600070.1"/>
</dbReference>
<feature type="domain" description="Tetrapyrrole biosynthesis uroporphyrinogen III synthase" evidence="10">
    <location>
        <begin position="20"/>
        <end position="237"/>
    </location>
</feature>
<evidence type="ECO:0000256" key="8">
    <source>
        <dbReference type="ARBA" id="ARBA00048617"/>
    </source>
</evidence>
<evidence type="ECO:0000256" key="5">
    <source>
        <dbReference type="ARBA" id="ARBA00023244"/>
    </source>
</evidence>
<evidence type="ECO:0000256" key="7">
    <source>
        <dbReference type="ARBA" id="ARBA00040167"/>
    </source>
</evidence>
<proteinExistence type="inferred from homology"/>
<gene>
    <name evidence="11" type="ORF">BegalDRAFT_3226</name>
</gene>
<evidence type="ECO:0000259" key="10">
    <source>
        <dbReference type="Pfam" id="PF02602"/>
    </source>
</evidence>
<dbReference type="EC" id="4.2.1.75" evidence="3 9"/>
<dbReference type="eggNOG" id="COG1587">
    <property type="taxonomic scope" value="Bacteria"/>
</dbReference>
<evidence type="ECO:0000313" key="12">
    <source>
        <dbReference type="Proteomes" id="UP000005744"/>
    </source>
</evidence>
<keyword evidence="4 9" id="KW-0456">Lyase</keyword>
<evidence type="ECO:0000256" key="9">
    <source>
        <dbReference type="RuleBase" id="RU366031"/>
    </source>
</evidence>